<evidence type="ECO:0000256" key="4">
    <source>
        <dbReference type="ARBA" id="ARBA00022801"/>
    </source>
</evidence>
<dbReference type="FunFam" id="2.40.70.10:FF:000044">
    <property type="entry name" value="Lysosomal aspartic protease"/>
    <property type="match status" value="1"/>
</dbReference>
<dbReference type="InterPro" id="IPR001969">
    <property type="entry name" value="Aspartic_peptidase_AS"/>
</dbReference>
<feature type="domain" description="Saposin B-type" evidence="12">
    <location>
        <begin position="404"/>
        <end position="445"/>
    </location>
</feature>
<feature type="signal peptide" evidence="11">
    <location>
        <begin position="1"/>
        <end position="27"/>
    </location>
</feature>
<keyword evidence="15" id="KW-1185">Reference proteome</keyword>
<dbReference type="SUPFAM" id="SSF50630">
    <property type="entry name" value="Acid proteases"/>
    <property type="match status" value="1"/>
</dbReference>
<dbReference type="Pfam" id="PF03489">
    <property type="entry name" value="SapB_2"/>
    <property type="match status" value="1"/>
</dbReference>
<evidence type="ECO:0000256" key="10">
    <source>
        <dbReference type="RuleBase" id="RU000454"/>
    </source>
</evidence>
<dbReference type="EMBL" id="JAKUCV010006216">
    <property type="protein sequence ID" value="KAJ4828279.1"/>
    <property type="molecule type" value="Genomic_DNA"/>
</dbReference>
<dbReference type="InterPro" id="IPR033121">
    <property type="entry name" value="PEPTIDASE_A1"/>
</dbReference>
<keyword evidence="3 10" id="KW-0064">Aspartyl protease</keyword>
<evidence type="ECO:0000313" key="15">
    <source>
        <dbReference type="Proteomes" id="UP001141552"/>
    </source>
</evidence>
<dbReference type="SUPFAM" id="SSF47862">
    <property type="entry name" value="Saposin"/>
    <property type="match status" value="1"/>
</dbReference>
<dbReference type="Pfam" id="PF00026">
    <property type="entry name" value="Asp"/>
    <property type="match status" value="2"/>
</dbReference>
<keyword evidence="11" id="KW-0732">Signal</keyword>
<dbReference type="InterPro" id="IPR021109">
    <property type="entry name" value="Peptidase_aspartic_dom_sf"/>
</dbReference>
<comment type="caution">
    <text evidence="14">The sequence shown here is derived from an EMBL/GenBank/DDBJ whole genome shotgun (WGS) entry which is preliminary data.</text>
</comment>
<evidence type="ECO:0000256" key="11">
    <source>
        <dbReference type="SAM" id="SignalP"/>
    </source>
</evidence>
<dbReference type="InterPro" id="IPR001461">
    <property type="entry name" value="Aspartic_peptidase_A1"/>
</dbReference>
<feature type="chain" id="PRO_5040492878" description="Peptidase A1 domain-containing protein" evidence="11">
    <location>
        <begin position="28"/>
        <end position="534"/>
    </location>
</feature>
<feature type="active site" evidence="8">
    <location>
        <position position="101"/>
    </location>
</feature>
<dbReference type="GO" id="GO:0006508">
    <property type="term" value="P:proteolysis"/>
    <property type="evidence" value="ECO:0007669"/>
    <property type="project" value="UniProtKB-KW"/>
</dbReference>
<evidence type="ECO:0000256" key="7">
    <source>
        <dbReference type="ARBA" id="ARBA00023180"/>
    </source>
</evidence>
<feature type="domain" description="Peptidase A1" evidence="13">
    <location>
        <begin position="83"/>
        <end position="531"/>
    </location>
</feature>
<dbReference type="AlphaFoldDB" id="A0A9Q0FCI2"/>
<dbReference type="PANTHER" id="PTHR47966:SF28">
    <property type="entry name" value="OS01G0290000 PROTEIN"/>
    <property type="match status" value="1"/>
</dbReference>
<dbReference type="Gene3D" id="1.10.225.10">
    <property type="entry name" value="Saposin-like"/>
    <property type="match status" value="1"/>
</dbReference>
<feature type="active site" evidence="8">
    <location>
        <position position="317"/>
    </location>
</feature>
<evidence type="ECO:0000256" key="6">
    <source>
        <dbReference type="ARBA" id="ARBA00023157"/>
    </source>
</evidence>
<evidence type="ECO:0000259" key="13">
    <source>
        <dbReference type="PROSITE" id="PS51767"/>
    </source>
</evidence>
<dbReference type="Gene3D" id="2.40.70.10">
    <property type="entry name" value="Acid Proteases"/>
    <property type="match status" value="2"/>
</dbReference>
<feature type="domain" description="Saposin B-type" evidence="12">
    <location>
        <begin position="342"/>
        <end position="382"/>
    </location>
</feature>
<keyword evidence="6 9" id="KW-1015">Disulfide bond</keyword>
<dbReference type="InterPro" id="IPR007856">
    <property type="entry name" value="SapB_1"/>
</dbReference>
<keyword evidence="2 10" id="KW-0645">Protease</keyword>
<dbReference type="Proteomes" id="UP001141552">
    <property type="component" value="Unassembled WGS sequence"/>
</dbReference>
<name>A0A9Q0FCI2_9ROSI</name>
<accession>A0A9Q0FCI2</accession>
<protein>
    <recommendedName>
        <fullName evidence="16">Peptidase A1 domain-containing protein</fullName>
    </recommendedName>
</protein>
<gene>
    <name evidence="14" type="ORF">Tsubulata_028594</name>
</gene>
<dbReference type="InterPro" id="IPR008139">
    <property type="entry name" value="SaposinB_dom"/>
</dbReference>
<dbReference type="InterPro" id="IPR011001">
    <property type="entry name" value="Saposin-like"/>
</dbReference>
<keyword evidence="4 10" id="KW-0378">Hydrolase</keyword>
<dbReference type="PANTHER" id="PTHR47966">
    <property type="entry name" value="BETA-SITE APP-CLEAVING ENZYME, ISOFORM A-RELATED"/>
    <property type="match status" value="1"/>
</dbReference>
<evidence type="ECO:0000256" key="9">
    <source>
        <dbReference type="PIRSR" id="PIRSR601461-2"/>
    </source>
</evidence>
<dbReference type="PROSITE" id="PS51767">
    <property type="entry name" value="PEPTIDASE_A1"/>
    <property type="match status" value="1"/>
</dbReference>
<dbReference type="InterPro" id="IPR008138">
    <property type="entry name" value="SapB_2"/>
</dbReference>
<evidence type="ECO:0000256" key="2">
    <source>
        <dbReference type="ARBA" id="ARBA00022670"/>
    </source>
</evidence>
<dbReference type="PROSITE" id="PS50015">
    <property type="entry name" value="SAP_B"/>
    <property type="match status" value="2"/>
</dbReference>
<organism evidence="14 15">
    <name type="scientific">Turnera subulata</name>
    <dbReference type="NCBI Taxonomy" id="218843"/>
    <lineage>
        <taxon>Eukaryota</taxon>
        <taxon>Viridiplantae</taxon>
        <taxon>Streptophyta</taxon>
        <taxon>Embryophyta</taxon>
        <taxon>Tracheophyta</taxon>
        <taxon>Spermatophyta</taxon>
        <taxon>Magnoliopsida</taxon>
        <taxon>eudicotyledons</taxon>
        <taxon>Gunneridae</taxon>
        <taxon>Pentapetalae</taxon>
        <taxon>rosids</taxon>
        <taxon>fabids</taxon>
        <taxon>Malpighiales</taxon>
        <taxon>Passifloraceae</taxon>
        <taxon>Turnera</taxon>
    </lineage>
</organism>
<evidence type="ECO:0000256" key="5">
    <source>
        <dbReference type="ARBA" id="ARBA00023145"/>
    </source>
</evidence>
<feature type="disulfide bond" evidence="9">
    <location>
        <begin position="114"/>
        <end position="120"/>
    </location>
</feature>
<keyword evidence="7" id="KW-0325">Glycoprotein</keyword>
<dbReference type="FunFam" id="2.40.70.10:FF:000115">
    <property type="entry name" value="Lysosomal aspartic protease"/>
    <property type="match status" value="2"/>
</dbReference>
<evidence type="ECO:0000256" key="3">
    <source>
        <dbReference type="ARBA" id="ARBA00022750"/>
    </source>
</evidence>
<dbReference type="OrthoDB" id="771136at2759"/>
<proteinExistence type="inferred from homology"/>
<reference evidence="14" key="1">
    <citation type="submission" date="2022-02" db="EMBL/GenBank/DDBJ databases">
        <authorList>
            <person name="Henning P.M."/>
            <person name="McCubbin A.G."/>
            <person name="Shore J.S."/>
        </authorList>
    </citation>
    <scope>NUCLEOTIDE SEQUENCE</scope>
    <source>
        <strain evidence="14">F60SS</strain>
        <tissue evidence="14">Leaves</tissue>
    </source>
</reference>
<dbReference type="Pfam" id="PF05184">
    <property type="entry name" value="SapB_1"/>
    <property type="match status" value="1"/>
</dbReference>
<dbReference type="GO" id="GO:0006629">
    <property type="term" value="P:lipid metabolic process"/>
    <property type="evidence" value="ECO:0007669"/>
    <property type="project" value="InterPro"/>
</dbReference>
<keyword evidence="5" id="KW-0865">Zymogen</keyword>
<dbReference type="PRINTS" id="PR00792">
    <property type="entry name" value="PEPSIN"/>
</dbReference>
<evidence type="ECO:0008006" key="16">
    <source>
        <dbReference type="Google" id="ProtNLM"/>
    </source>
</evidence>
<evidence type="ECO:0000256" key="8">
    <source>
        <dbReference type="PIRSR" id="PIRSR601461-1"/>
    </source>
</evidence>
<evidence type="ECO:0000259" key="12">
    <source>
        <dbReference type="PROSITE" id="PS50015"/>
    </source>
</evidence>
<evidence type="ECO:0000313" key="14">
    <source>
        <dbReference type="EMBL" id="KAJ4828279.1"/>
    </source>
</evidence>
<evidence type="ECO:0000256" key="1">
    <source>
        <dbReference type="ARBA" id="ARBA00007447"/>
    </source>
</evidence>
<dbReference type="GO" id="GO:0004190">
    <property type="term" value="F:aspartic-type endopeptidase activity"/>
    <property type="evidence" value="ECO:0007669"/>
    <property type="project" value="UniProtKB-KW"/>
</dbReference>
<sequence length="534" mass="58317">MGNKKVFFLVFCIWVCTCLLLPAGSSGLVRIGLKKRHLDIESIKAARIARQEQSLLLGGNSKPRRGNSDTDVIPLKNYLDAQYTGEIGIGSPPQNFTVIFDTGSSNLWVPSSKCYLSIACYFHSKYKSSKSSTYTEIGKPCEINYGSGSISGVFSQDNVLVGDLAVKDQVGSYPFCEHSSDNPFHSTHGRENVTLFTQVFIEATREGSLTFVLAKFDGILGLGFQEISVGDAVPVWYNMLQQDLVGEEVFSFWLNRNPDAKEGGEIVFGGVDERHFKGKHTYVPVTQKGYWQFNMGDFLIGTHSTGVCQGGCAAIVDSGTSLLAGPTPIVTEINHAIGAEGVVSAECKLVVSQYGDLIWNLLISGVRPDKVCSQLGLCIFKEPQDGRIESVVERESREESSAKSDVLCTSCEMLVIWVQNQLRQQETKDAAINYVSRLCESIPSPMGESLIDCNSISGLPNITFTIGDKHFSLTPEQYILKTGDGLAEACISGFSAFDMPPPRGPLWILGDVFMGVYHTVFDYGNLQLGFAEAV</sequence>
<dbReference type="PROSITE" id="PS00141">
    <property type="entry name" value="ASP_PROTEASE"/>
    <property type="match status" value="2"/>
</dbReference>
<reference evidence="14" key="2">
    <citation type="journal article" date="2023" name="Plants (Basel)">
        <title>Annotation of the Turnera subulata (Passifloraceae) Draft Genome Reveals the S-Locus Evolved after the Divergence of Turneroideae from Passifloroideae in a Stepwise Manner.</title>
        <authorList>
            <person name="Henning P.M."/>
            <person name="Roalson E.H."/>
            <person name="Mir W."/>
            <person name="McCubbin A.G."/>
            <person name="Shore J.S."/>
        </authorList>
    </citation>
    <scope>NUCLEOTIDE SEQUENCE</scope>
    <source>
        <strain evidence="14">F60SS</strain>
    </source>
</reference>
<comment type="similarity">
    <text evidence="1 10">Belongs to the peptidase A1 family.</text>
</comment>